<dbReference type="Pfam" id="PF13947">
    <property type="entry name" value="GUB_WAK_bind"/>
    <property type="match status" value="1"/>
</dbReference>
<evidence type="ECO:0000256" key="1">
    <source>
        <dbReference type="ARBA" id="ARBA00004479"/>
    </source>
</evidence>
<gene>
    <name evidence="14" type="ORF">AARE701A_LOCUS1472</name>
</gene>
<feature type="domain" description="Wall-associated receptor kinase" evidence="12">
    <location>
        <begin position="199"/>
        <end position="280"/>
    </location>
</feature>
<sequence>MRGNNNYSFLILLYFLILHILRSSSCIDKCGDIKIPFPFGIGNGCYLDEWYEIVCKKNASSGKEFPFLFKIKMEVVNISLPINYDGYANFRLFSSIRVKSPISSVGCSSDGAESGSPLNLTDSPFFFGDGNSLVAVGCNNKASLTNVETRMVGCQSTCTTSNNSQSIPFFETFGCSSRYQGMLPTNYIPVCNTTKKREETICNGNGCCQASAPAGGQQVIGVTIANINDGNLTTGGECKVAFLTDEVYTLANATKPELFLSEGHATVSLGWFIQTKNLSFRELLGCQNKDEFDNTQLKRRTAKCTCDNHTISRTSYASCACLKGYRGNPYLRDDCKGK</sequence>
<keyword evidence="15" id="KW-1185">Reference proteome</keyword>
<keyword evidence="5 11" id="KW-0732">Signal</keyword>
<feature type="signal peptide" evidence="11">
    <location>
        <begin position="1"/>
        <end position="26"/>
    </location>
</feature>
<dbReference type="GO" id="GO:0030247">
    <property type="term" value="F:polysaccharide binding"/>
    <property type="evidence" value="ECO:0007669"/>
    <property type="project" value="InterPro"/>
</dbReference>
<accession>A0A8S1ZE79</accession>
<keyword evidence="9" id="KW-1015">Disulfide bond</keyword>
<dbReference type="InterPro" id="IPR025287">
    <property type="entry name" value="WAK_GUB"/>
</dbReference>
<reference evidence="14" key="1">
    <citation type="submission" date="2021-01" db="EMBL/GenBank/DDBJ databases">
        <authorList>
            <person name="Bezrukov I."/>
        </authorList>
    </citation>
    <scope>NUCLEOTIDE SEQUENCE</scope>
</reference>
<evidence type="ECO:0000256" key="8">
    <source>
        <dbReference type="ARBA" id="ARBA00023136"/>
    </source>
</evidence>
<evidence type="ECO:0000256" key="4">
    <source>
        <dbReference type="ARBA" id="ARBA00022692"/>
    </source>
</evidence>
<evidence type="ECO:0000259" key="12">
    <source>
        <dbReference type="Pfam" id="PF08488"/>
    </source>
</evidence>
<evidence type="ECO:0000256" key="7">
    <source>
        <dbReference type="ARBA" id="ARBA00022989"/>
    </source>
</evidence>
<name>A0A8S1ZE79_ARAAE</name>
<evidence type="ECO:0000256" key="9">
    <source>
        <dbReference type="ARBA" id="ARBA00023157"/>
    </source>
</evidence>
<evidence type="ECO:0008006" key="16">
    <source>
        <dbReference type="Google" id="ProtNLM"/>
    </source>
</evidence>
<feature type="chain" id="PRO_5035813328" description="Wall-associated receptor kinase" evidence="11">
    <location>
        <begin position="27"/>
        <end position="338"/>
    </location>
</feature>
<dbReference type="GO" id="GO:0016020">
    <property type="term" value="C:membrane"/>
    <property type="evidence" value="ECO:0007669"/>
    <property type="project" value="UniProtKB-SubCell"/>
</dbReference>
<dbReference type="InterPro" id="IPR013695">
    <property type="entry name" value="WAK"/>
</dbReference>
<evidence type="ECO:0000313" key="15">
    <source>
        <dbReference type="Proteomes" id="UP000682877"/>
    </source>
</evidence>
<organism evidence="14 15">
    <name type="scientific">Arabidopsis arenosa</name>
    <name type="common">Sand rock-cress</name>
    <name type="synonym">Cardaminopsis arenosa</name>
    <dbReference type="NCBI Taxonomy" id="38785"/>
    <lineage>
        <taxon>Eukaryota</taxon>
        <taxon>Viridiplantae</taxon>
        <taxon>Streptophyta</taxon>
        <taxon>Embryophyta</taxon>
        <taxon>Tracheophyta</taxon>
        <taxon>Spermatophyta</taxon>
        <taxon>Magnoliopsida</taxon>
        <taxon>eudicotyledons</taxon>
        <taxon>Gunneridae</taxon>
        <taxon>Pentapetalae</taxon>
        <taxon>rosids</taxon>
        <taxon>malvids</taxon>
        <taxon>Brassicales</taxon>
        <taxon>Brassicaceae</taxon>
        <taxon>Camelineae</taxon>
        <taxon>Arabidopsis</taxon>
    </lineage>
</organism>
<keyword evidence="7" id="KW-1133">Transmembrane helix</keyword>
<protein>
    <recommendedName>
        <fullName evidence="16">Wall-associated receptor kinase</fullName>
    </recommendedName>
</protein>
<dbReference type="GO" id="GO:0004674">
    <property type="term" value="F:protein serine/threonine kinase activity"/>
    <property type="evidence" value="ECO:0007669"/>
    <property type="project" value="UniProtKB-KW"/>
</dbReference>
<feature type="domain" description="Wall-associated receptor kinase galacturonan-binding" evidence="13">
    <location>
        <begin position="26"/>
        <end position="80"/>
    </location>
</feature>
<keyword evidence="10" id="KW-0325">Glycoprotein</keyword>
<proteinExistence type="predicted"/>
<keyword evidence="3" id="KW-0808">Transferase</keyword>
<dbReference type="AlphaFoldDB" id="A0A8S1ZE79"/>
<evidence type="ECO:0000256" key="5">
    <source>
        <dbReference type="ARBA" id="ARBA00022729"/>
    </source>
</evidence>
<keyword evidence="6" id="KW-0418">Kinase</keyword>
<keyword evidence="8" id="KW-0472">Membrane</keyword>
<evidence type="ECO:0000256" key="10">
    <source>
        <dbReference type="ARBA" id="ARBA00023180"/>
    </source>
</evidence>
<comment type="subcellular location">
    <subcellularLocation>
        <location evidence="1">Membrane</location>
        <topology evidence="1">Single-pass type I membrane protein</topology>
    </subcellularLocation>
</comment>
<evidence type="ECO:0000256" key="11">
    <source>
        <dbReference type="SAM" id="SignalP"/>
    </source>
</evidence>
<dbReference type="Pfam" id="PF08488">
    <property type="entry name" value="WAK"/>
    <property type="match status" value="1"/>
</dbReference>
<dbReference type="PANTHER" id="PTHR33491">
    <property type="entry name" value="OSJNBA0016N04.9 PROTEIN"/>
    <property type="match status" value="1"/>
</dbReference>
<evidence type="ECO:0000259" key="13">
    <source>
        <dbReference type="Pfam" id="PF13947"/>
    </source>
</evidence>
<dbReference type="EMBL" id="LR999451">
    <property type="protein sequence ID" value="CAE5957804.1"/>
    <property type="molecule type" value="Genomic_DNA"/>
</dbReference>
<keyword evidence="2" id="KW-0723">Serine/threonine-protein kinase</keyword>
<evidence type="ECO:0000256" key="3">
    <source>
        <dbReference type="ARBA" id="ARBA00022679"/>
    </source>
</evidence>
<evidence type="ECO:0000256" key="2">
    <source>
        <dbReference type="ARBA" id="ARBA00022527"/>
    </source>
</evidence>
<keyword evidence="4" id="KW-0812">Transmembrane</keyword>
<evidence type="ECO:0000313" key="14">
    <source>
        <dbReference type="EMBL" id="CAE5957804.1"/>
    </source>
</evidence>
<dbReference type="Proteomes" id="UP000682877">
    <property type="component" value="Chromosome 1"/>
</dbReference>
<evidence type="ECO:0000256" key="6">
    <source>
        <dbReference type="ARBA" id="ARBA00022777"/>
    </source>
</evidence>